<dbReference type="AlphaFoldDB" id="A0A4R6IIS0"/>
<reference evidence="1 2" key="1">
    <citation type="submission" date="2019-03" db="EMBL/GenBank/DDBJ databases">
        <title>Genomic Encyclopedia of Archaeal and Bacterial Type Strains, Phase II (KMG-II): from individual species to whole genera.</title>
        <authorList>
            <person name="Goeker M."/>
        </authorList>
    </citation>
    <scope>NUCLEOTIDE SEQUENCE [LARGE SCALE GENOMIC DNA]</scope>
    <source>
        <strain evidence="1 2">DSM 19034</strain>
    </source>
</reference>
<dbReference type="OrthoDB" id="1494739at2"/>
<accession>A0A4R6IIS0</accession>
<dbReference type="NCBIfam" id="TIGR01560">
    <property type="entry name" value="put_DNA_pack"/>
    <property type="match status" value="1"/>
</dbReference>
<dbReference type="EMBL" id="SNWM01000003">
    <property type="protein sequence ID" value="TDO21889.1"/>
    <property type="molecule type" value="Genomic_DNA"/>
</dbReference>
<organism evidence="1 2">
    <name type="scientific">Pedobacter duraquae</name>
    <dbReference type="NCBI Taxonomy" id="425511"/>
    <lineage>
        <taxon>Bacteria</taxon>
        <taxon>Pseudomonadati</taxon>
        <taxon>Bacteroidota</taxon>
        <taxon>Sphingobacteriia</taxon>
        <taxon>Sphingobacteriales</taxon>
        <taxon>Sphingobacteriaceae</taxon>
        <taxon>Pedobacter</taxon>
    </lineage>
</organism>
<dbReference type="Gene3D" id="1.10.3230.30">
    <property type="entry name" value="Phage gp6-like head-tail connector protein"/>
    <property type="match status" value="1"/>
</dbReference>
<protein>
    <submittedName>
        <fullName evidence="1">Putative phiE125 gp8 family phage protein</fullName>
    </submittedName>
</protein>
<evidence type="ECO:0000313" key="2">
    <source>
        <dbReference type="Proteomes" id="UP000295499"/>
    </source>
</evidence>
<dbReference type="RefSeq" id="WP_133556754.1">
    <property type="nucleotide sequence ID" value="NZ_SNWM01000003.1"/>
</dbReference>
<dbReference type="InterPro" id="IPR006450">
    <property type="entry name" value="Phage_HK97_gp6-like"/>
</dbReference>
<dbReference type="CDD" id="cd08054">
    <property type="entry name" value="gp6"/>
    <property type="match status" value="1"/>
</dbReference>
<proteinExistence type="predicted"/>
<evidence type="ECO:0000313" key="1">
    <source>
        <dbReference type="EMBL" id="TDO21889.1"/>
    </source>
</evidence>
<gene>
    <name evidence="1" type="ORF">CLV32_2997</name>
</gene>
<comment type="caution">
    <text evidence="1">The sequence shown here is derived from an EMBL/GenBank/DDBJ whole genome shotgun (WGS) entry which is preliminary data.</text>
</comment>
<sequence>MAEIVILSLPVAKAWLRMDPTYDLEDALLTSLIDAAVRQCEKYTGLTFGLKSLRAYTDKSVYEMTGTPVFDITSIKDLSGNNVTYQRKGFQHPTLYFGSCEDKVITYVAGYGNNLPEDLRTAVKMTMATMYENRENFVIASRGDSLIQLPTGATDLMRPYSRSGGLFI</sequence>
<keyword evidence="2" id="KW-1185">Reference proteome</keyword>
<name>A0A4R6IIS0_9SPHI</name>
<dbReference type="Proteomes" id="UP000295499">
    <property type="component" value="Unassembled WGS sequence"/>
</dbReference>